<proteinExistence type="predicted"/>
<name>A0A9P0HS03_NEZVI</name>
<dbReference type="AlphaFoldDB" id="A0A9P0HS03"/>
<organism evidence="1 2">
    <name type="scientific">Nezara viridula</name>
    <name type="common">Southern green stink bug</name>
    <name type="synonym">Cimex viridulus</name>
    <dbReference type="NCBI Taxonomy" id="85310"/>
    <lineage>
        <taxon>Eukaryota</taxon>
        <taxon>Metazoa</taxon>
        <taxon>Ecdysozoa</taxon>
        <taxon>Arthropoda</taxon>
        <taxon>Hexapoda</taxon>
        <taxon>Insecta</taxon>
        <taxon>Pterygota</taxon>
        <taxon>Neoptera</taxon>
        <taxon>Paraneoptera</taxon>
        <taxon>Hemiptera</taxon>
        <taxon>Heteroptera</taxon>
        <taxon>Panheteroptera</taxon>
        <taxon>Pentatomomorpha</taxon>
        <taxon>Pentatomoidea</taxon>
        <taxon>Pentatomidae</taxon>
        <taxon>Pentatominae</taxon>
        <taxon>Nezara</taxon>
    </lineage>
</organism>
<keyword evidence="2" id="KW-1185">Reference proteome</keyword>
<sequence>MRECFPFSQLQWAVLSLEPPVSGGGPPQACVSAQCRLRSPSKIICLCAVPNTNGSLHPPHTPGINIIYFPPQSIAPLMTPDLRQPLHPKVALRFYSWITPRCGAVEQWGRGEAGREGASSTSL</sequence>
<evidence type="ECO:0000313" key="1">
    <source>
        <dbReference type="EMBL" id="CAH1407999.1"/>
    </source>
</evidence>
<reference evidence="1" key="1">
    <citation type="submission" date="2022-01" db="EMBL/GenBank/DDBJ databases">
        <authorList>
            <person name="King R."/>
        </authorList>
    </citation>
    <scope>NUCLEOTIDE SEQUENCE</scope>
</reference>
<evidence type="ECO:0000313" key="2">
    <source>
        <dbReference type="Proteomes" id="UP001152798"/>
    </source>
</evidence>
<dbReference type="Proteomes" id="UP001152798">
    <property type="component" value="Chromosome 7"/>
</dbReference>
<gene>
    <name evidence="1" type="ORF">NEZAVI_LOCUS15606</name>
</gene>
<dbReference type="EMBL" id="OV725083">
    <property type="protein sequence ID" value="CAH1407999.1"/>
    <property type="molecule type" value="Genomic_DNA"/>
</dbReference>
<protein>
    <submittedName>
        <fullName evidence="1">Uncharacterized protein</fullName>
    </submittedName>
</protein>
<accession>A0A9P0HS03</accession>
<dbReference type="OrthoDB" id="10548083at2759"/>